<organism evidence="1 2">
    <name type="scientific">Trichoderma gamsii</name>
    <dbReference type="NCBI Taxonomy" id="398673"/>
    <lineage>
        <taxon>Eukaryota</taxon>
        <taxon>Fungi</taxon>
        <taxon>Dikarya</taxon>
        <taxon>Ascomycota</taxon>
        <taxon>Pezizomycotina</taxon>
        <taxon>Sordariomycetes</taxon>
        <taxon>Hypocreomycetidae</taxon>
        <taxon>Hypocreales</taxon>
        <taxon>Hypocreaceae</taxon>
        <taxon>Trichoderma</taxon>
    </lineage>
</organism>
<dbReference type="SUPFAM" id="SSF53474">
    <property type="entry name" value="alpha/beta-Hydrolases"/>
    <property type="match status" value="1"/>
</dbReference>
<name>A0A2K0TDN3_9HYPO</name>
<dbReference type="Gene3D" id="3.40.50.1820">
    <property type="entry name" value="alpha/beta hydrolase"/>
    <property type="match status" value="1"/>
</dbReference>
<dbReference type="EMBL" id="MTYH01000037">
    <property type="protein sequence ID" value="PNP43633.1"/>
    <property type="molecule type" value="Genomic_DNA"/>
</dbReference>
<reference evidence="1 2" key="1">
    <citation type="submission" date="2017-02" db="EMBL/GenBank/DDBJ databases">
        <title>Genomes of Trichoderma spp. with biocontrol activity.</title>
        <authorList>
            <person name="Gardiner D."/>
            <person name="Kazan K."/>
            <person name="Vos C."/>
            <person name="Harvey P."/>
        </authorList>
    </citation>
    <scope>NUCLEOTIDE SEQUENCE [LARGE SCALE GENOMIC DNA]</scope>
    <source>
        <strain evidence="1 2">A5MH</strain>
    </source>
</reference>
<proteinExistence type="predicted"/>
<dbReference type="OrthoDB" id="190201at2759"/>
<accession>A0A2K0TDN3</accession>
<comment type="caution">
    <text evidence="1">The sequence shown here is derived from an EMBL/GenBank/DDBJ whole genome shotgun (WGS) entry which is preliminary data.</text>
</comment>
<dbReference type="AlphaFoldDB" id="A0A2K0TDN3"/>
<gene>
    <name evidence="1" type="ORF">TGAMA5MH_04605</name>
</gene>
<sequence>MNGPDELNVIDTMRDFNVEDTCQNINVPTMIINGEFNECTELAVQMLFDKIPKAKRITVPG</sequence>
<protein>
    <submittedName>
        <fullName evidence="1">Uncharacterized protein</fullName>
    </submittedName>
</protein>
<dbReference type="InterPro" id="IPR029058">
    <property type="entry name" value="AB_hydrolase_fold"/>
</dbReference>
<evidence type="ECO:0000313" key="1">
    <source>
        <dbReference type="EMBL" id="PNP43633.1"/>
    </source>
</evidence>
<dbReference type="Proteomes" id="UP000236546">
    <property type="component" value="Unassembled WGS sequence"/>
</dbReference>
<evidence type="ECO:0000313" key="2">
    <source>
        <dbReference type="Proteomes" id="UP000236546"/>
    </source>
</evidence>